<keyword evidence="3" id="KW-1185">Reference proteome</keyword>
<sequence length="62" mass="7309">MNKKRLFIQVAAAIVLYVVISLILEKEYTQPVIIREILEGVVFGLLYGVFVYFREKFKNKKE</sequence>
<dbReference type="Proteomes" id="UP000443153">
    <property type="component" value="Unassembled WGS sequence"/>
</dbReference>
<evidence type="ECO:0000313" key="2">
    <source>
        <dbReference type="EMBL" id="MRX63197.1"/>
    </source>
</evidence>
<keyword evidence="1" id="KW-0472">Membrane</keyword>
<comment type="caution">
    <text evidence="2">The sequence shown here is derived from an EMBL/GenBank/DDBJ whole genome shotgun (WGS) entry which is preliminary data.</text>
</comment>
<protein>
    <submittedName>
        <fullName evidence="2">Uncharacterized protein</fullName>
    </submittedName>
</protein>
<dbReference type="EMBL" id="WKJH01000002">
    <property type="protein sequence ID" value="MRX63197.1"/>
    <property type="molecule type" value="Genomic_DNA"/>
</dbReference>
<keyword evidence="1" id="KW-0812">Transmembrane</keyword>
<dbReference type="OrthoDB" id="1179734at2"/>
<proteinExistence type="predicted"/>
<evidence type="ECO:0000313" key="3">
    <source>
        <dbReference type="Proteomes" id="UP000443153"/>
    </source>
</evidence>
<reference evidence="2 3" key="1">
    <citation type="submission" date="2019-11" db="EMBL/GenBank/DDBJ databases">
        <title>Maribacter lutea sp. nov., a marine bacterium isolated from intertidal sand.</title>
        <authorList>
            <person name="Liu A."/>
        </authorList>
    </citation>
    <scope>NUCLEOTIDE SEQUENCE [LARGE SCALE GENOMIC DNA]</scope>
    <source>
        <strain evidence="2 3">RZ05</strain>
    </source>
</reference>
<dbReference type="AlphaFoldDB" id="A0A6I2MK36"/>
<organism evidence="2 3">
    <name type="scientific">Maribacter luteus</name>
    <dbReference type="NCBI Taxonomy" id="2594478"/>
    <lineage>
        <taxon>Bacteria</taxon>
        <taxon>Pseudomonadati</taxon>
        <taxon>Bacteroidota</taxon>
        <taxon>Flavobacteriia</taxon>
        <taxon>Flavobacteriales</taxon>
        <taxon>Flavobacteriaceae</taxon>
        <taxon>Maribacter</taxon>
    </lineage>
</organism>
<evidence type="ECO:0000256" key="1">
    <source>
        <dbReference type="SAM" id="Phobius"/>
    </source>
</evidence>
<dbReference type="RefSeq" id="WP_154363777.1">
    <property type="nucleotide sequence ID" value="NZ_WKJH01000002.1"/>
</dbReference>
<name>A0A6I2MK36_9FLAO</name>
<keyword evidence="1" id="KW-1133">Transmembrane helix</keyword>
<accession>A0A6I2MK36</accession>
<feature type="transmembrane region" description="Helical" evidence="1">
    <location>
        <begin position="37"/>
        <end position="53"/>
    </location>
</feature>
<gene>
    <name evidence="2" type="ORF">GJ691_03345</name>
</gene>